<feature type="compositionally biased region" description="Low complexity" evidence="1">
    <location>
        <begin position="257"/>
        <end position="272"/>
    </location>
</feature>
<evidence type="ECO:0000313" key="3">
    <source>
        <dbReference type="EMBL" id="WEB43217.1"/>
    </source>
</evidence>
<dbReference type="PANTHER" id="PTHR30363">
    <property type="entry name" value="HTH-TYPE TRANSCRIPTIONAL REGULATOR SRLR-RELATED"/>
    <property type="match status" value="1"/>
</dbReference>
<dbReference type="Gene3D" id="1.10.10.10">
    <property type="entry name" value="Winged helix-like DNA-binding domain superfamily/Winged helix DNA-binding domain"/>
    <property type="match status" value="1"/>
</dbReference>
<dbReference type="SUPFAM" id="SSF46785">
    <property type="entry name" value="Winged helix' DNA-binding domain"/>
    <property type="match status" value="1"/>
</dbReference>
<dbReference type="Pfam" id="PF01022">
    <property type="entry name" value="HTH_5"/>
    <property type="match status" value="1"/>
</dbReference>
<dbReference type="EMBL" id="CP095749">
    <property type="protein sequence ID" value="WEB43217.1"/>
    <property type="molecule type" value="Genomic_DNA"/>
</dbReference>
<dbReference type="CDD" id="cd00090">
    <property type="entry name" value="HTH_ARSR"/>
    <property type="match status" value="1"/>
</dbReference>
<dbReference type="RefSeq" id="WP_039637558.1">
    <property type="nucleotide sequence ID" value="NZ_CP095749.1"/>
</dbReference>
<gene>
    <name evidence="3" type="ORF">MOV08_30750</name>
</gene>
<dbReference type="InterPro" id="IPR001845">
    <property type="entry name" value="HTH_ArsR_DNA-bd_dom"/>
</dbReference>
<feature type="domain" description="HTH arsR-type" evidence="2">
    <location>
        <begin position="32"/>
        <end position="76"/>
    </location>
</feature>
<keyword evidence="4" id="KW-1185">Reference proteome</keyword>
<dbReference type="InterPro" id="IPR050313">
    <property type="entry name" value="Carb_Metab_HTH_regulators"/>
</dbReference>
<evidence type="ECO:0000256" key="1">
    <source>
        <dbReference type="SAM" id="MobiDB-lite"/>
    </source>
</evidence>
<organism evidence="3 4">
    <name type="scientific">Streptomyces yunnanensis</name>
    <dbReference type="NCBI Taxonomy" id="156453"/>
    <lineage>
        <taxon>Bacteria</taxon>
        <taxon>Bacillati</taxon>
        <taxon>Actinomycetota</taxon>
        <taxon>Actinomycetes</taxon>
        <taxon>Kitasatosporales</taxon>
        <taxon>Streptomycetaceae</taxon>
        <taxon>Streptomyces</taxon>
    </lineage>
</organism>
<evidence type="ECO:0000259" key="2">
    <source>
        <dbReference type="Pfam" id="PF01022"/>
    </source>
</evidence>
<dbReference type="InterPro" id="IPR036390">
    <property type="entry name" value="WH_DNA-bd_sf"/>
</dbReference>
<dbReference type="InterPro" id="IPR036388">
    <property type="entry name" value="WH-like_DNA-bd_sf"/>
</dbReference>
<evidence type="ECO:0000313" key="4">
    <source>
        <dbReference type="Proteomes" id="UP001218629"/>
    </source>
</evidence>
<sequence length="272" mass="28608">MKNVSEDRKRPAARQTAGPVPTAPAHDDQHGTRNRVARSILDHGPSTAAELALRLELTQAAVRRHLDALVAEGVVEPREKRVYGGRGRGRPAKAFALTDCGRGTFYQAYDGLAADALRWIAQSAGGGAEGEAAVAAFARARLAAQAEGYREAVEGAEPEARTQALAKALTADGYAATARSAPNPQLGEQLCQHHCPVVHVAEQYPQLCEAETEVFSRLLGTHVQRLATIAHGDGVCTTFIPKAGAGKAAHRTGERPTQTTTASASTAGRNPA</sequence>
<dbReference type="PANTHER" id="PTHR30363:SF28">
    <property type="entry name" value="TRANSCRIPTIONAL REGULATORY PROTEIN-RELATED"/>
    <property type="match status" value="1"/>
</dbReference>
<dbReference type="InterPro" id="IPR011991">
    <property type="entry name" value="ArsR-like_HTH"/>
</dbReference>
<proteinExistence type="predicted"/>
<dbReference type="Proteomes" id="UP001218629">
    <property type="component" value="Chromosome"/>
</dbReference>
<protein>
    <submittedName>
        <fullName evidence="3">ArsR family transcriptional regulator</fullName>
    </submittedName>
</protein>
<accession>A0ABY8AI28</accession>
<feature type="region of interest" description="Disordered" evidence="1">
    <location>
        <begin position="246"/>
        <end position="272"/>
    </location>
</feature>
<feature type="region of interest" description="Disordered" evidence="1">
    <location>
        <begin position="1"/>
        <end position="32"/>
    </location>
</feature>
<feature type="compositionally biased region" description="Basic and acidic residues" evidence="1">
    <location>
        <begin position="1"/>
        <end position="10"/>
    </location>
</feature>
<reference evidence="3 4" key="1">
    <citation type="submission" date="2022-03" db="EMBL/GenBank/DDBJ databases">
        <title>Streptomyces yunnanensis P86,complete genome.</title>
        <authorList>
            <person name="Chen S."/>
            <person name="Zhang Q."/>
        </authorList>
    </citation>
    <scope>NUCLEOTIDE SEQUENCE [LARGE SCALE GENOMIC DNA]</scope>
    <source>
        <strain evidence="3 4">P86</strain>
    </source>
</reference>
<name>A0ABY8AI28_9ACTN</name>